<dbReference type="Proteomes" id="UP000025245">
    <property type="component" value="Chromosome"/>
</dbReference>
<dbReference type="EMBL" id="CP007586">
    <property type="protein sequence ID" value="AHY16193.1"/>
    <property type="molecule type" value="Genomic_DNA"/>
</dbReference>
<dbReference type="Pfam" id="PF00005">
    <property type="entry name" value="ABC_tran"/>
    <property type="match status" value="1"/>
</dbReference>
<dbReference type="InterPro" id="IPR017871">
    <property type="entry name" value="ABC_transporter-like_CS"/>
</dbReference>
<dbReference type="InterPro" id="IPR003593">
    <property type="entry name" value="AAA+_ATPase"/>
</dbReference>
<dbReference type="AlphaFoldDB" id="G4W7K3"/>
<gene>
    <name evidence="7" type="primary">mtsB</name>
    <name evidence="9" type="ORF">DIY07_07160</name>
    <name evidence="8" type="ORF">DQ08_06970</name>
</gene>
<dbReference type="STRING" id="1346.BMF34_07005"/>
<dbReference type="Proteomes" id="UP000269148">
    <property type="component" value="Unassembled WGS sequence"/>
</dbReference>
<dbReference type="KEGG" id="sio:DW64_06955"/>
<dbReference type="EMBL" id="QLQD01000064">
    <property type="protein sequence ID" value="RLU56016.1"/>
    <property type="molecule type" value="Genomic_DNA"/>
</dbReference>
<dbReference type="GO" id="GO:0016887">
    <property type="term" value="F:ATP hydrolysis activity"/>
    <property type="evidence" value="ECO:0007669"/>
    <property type="project" value="InterPro"/>
</dbReference>
<dbReference type="InterPro" id="IPR050153">
    <property type="entry name" value="Metal_Ion_Import_ABC"/>
</dbReference>
<evidence type="ECO:0000256" key="4">
    <source>
        <dbReference type="ARBA" id="ARBA00022840"/>
    </source>
</evidence>
<keyword evidence="10" id="KW-1185">Reference proteome</keyword>
<reference evidence="7" key="2">
    <citation type="journal article" date="2010" name="BMC Microbiol.">
        <title>A solute-binding protein for iron transport in Streptococcus iniae.</title>
        <authorList>
            <person name="Zou L."/>
            <person name="Wang J."/>
            <person name="Huang B."/>
            <person name="Xie M."/>
            <person name="Li A."/>
        </authorList>
    </citation>
    <scope>NUCLEOTIDE SEQUENCE</scope>
    <source>
        <strain evidence="7">HD-1</strain>
    </source>
</reference>
<reference evidence="9 11" key="5">
    <citation type="submission" date="2018-06" db="EMBL/GenBank/DDBJ databases">
        <title>Mutators as drivers of adaptation in pathogenic bacteria and a risk factor for host jumps and vaccine escape.</title>
        <authorList>
            <person name="Barnes A.C."/>
            <person name="Silayeva O."/>
        </authorList>
    </citation>
    <scope>NUCLEOTIDE SEQUENCE [LARGE SCALE GENOMIC DNA]</scope>
    <source>
        <strain evidence="9 11">QMA0445</strain>
    </source>
</reference>
<evidence type="ECO:0000313" key="8">
    <source>
        <dbReference type="EMBL" id="AHY16193.1"/>
    </source>
</evidence>
<evidence type="ECO:0000313" key="9">
    <source>
        <dbReference type="EMBL" id="RLU56016.1"/>
    </source>
</evidence>
<dbReference type="SUPFAM" id="SSF52540">
    <property type="entry name" value="P-loop containing nucleoside triphosphate hydrolases"/>
    <property type="match status" value="1"/>
</dbReference>
<dbReference type="EMBL" id="HQ170629">
    <property type="protein sequence ID" value="AEM44775.1"/>
    <property type="molecule type" value="Genomic_DNA"/>
</dbReference>
<dbReference type="Gene3D" id="3.40.50.300">
    <property type="entry name" value="P-loop containing nucleotide triphosphate hydrolases"/>
    <property type="match status" value="1"/>
</dbReference>
<dbReference type="SMART" id="SM00382">
    <property type="entry name" value="AAA"/>
    <property type="match status" value="1"/>
</dbReference>
<reference evidence="7" key="3">
    <citation type="journal article" date="2011" name="Vaccine">
        <title>MtsB, a hydrophobic membrane protein of Streptococcus iniae, is an effective subunit vaccine candidate.</title>
        <authorList>
            <person name="Zou L."/>
            <person name="Wang J."/>
            <person name="Huang B."/>
            <person name="Xie M."/>
            <person name="Li A."/>
        </authorList>
    </citation>
    <scope>NUCLEOTIDE SEQUENCE</scope>
    <source>
        <strain evidence="7">HD-1</strain>
    </source>
</reference>
<keyword evidence="2" id="KW-0813">Transport</keyword>
<dbReference type="PROSITE" id="PS00211">
    <property type="entry name" value="ABC_TRANSPORTER_1"/>
    <property type="match status" value="1"/>
</dbReference>
<dbReference type="PROSITE" id="PS50893">
    <property type="entry name" value="ABC_TRANSPORTER_2"/>
    <property type="match status" value="1"/>
</dbReference>
<evidence type="ECO:0000313" key="11">
    <source>
        <dbReference type="Proteomes" id="UP000269148"/>
    </source>
</evidence>
<dbReference type="PATRIC" id="fig|1346.30.peg.1406"/>
<dbReference type="GO" id="GO:0005524">
    <property type="term" value="F:ATP binding"/>
    <property type="evidence" value="ECO:0007669"/>
    <property type="project" value="UniProtKB-KW"/>
</dbReference>
<dbReference type="OrthoDB" id="9806726at2"/>
<sequence>MIKTKNLSVSYQGQENSLNNVNISIEGPGIIGIIGPNGAGKSTFIKSLLNLVDYSGTVTIGERDGKNLGSTVAYVEQRSMIDFHFPITVKECVALGTYARLGLFHRVTAKESEKVLHYLDQVGLKDYADAPINALSGGQFQRMLLARCLIQETQYIFLDEPFVGIDSVSESIILDLLKELRSLGKMILVVHHDLSKVDYYFDRVILLNKEIKAYGPVKEVFTVESLADTYGNDLIVKGEKAC</sequence>
<dbReference type="RefSeq" id="WP_003101473.1">
    <property type="nucleotide sequence ID" value="NZ_CP010783.1"/>
</dbReference>
<dbReference type="InterPro" id="IPR003439">
    <property type="entry name" value="ABC_transporter-like_ATP-bd"/>
</dbReference>
<accession>G4W7K3</accession>
<dbReference type="PANTHER" id="PTHR42734:SF5">
    <property type="entry name" value="IRON TRANSPORT SYSTEM ATP-BINDING PROTEIN HI_0361-RELATED"/>
    <property type="match status" value="1"/>
</dbReference>
<dbReference type="KEGG" id="siq:DQ08_06970"/>
<evidence type="ECO:0000313" key="7">
    <source>
        <dbReference type="EMBL" id="AEM44775.1"/>
    </source>
</evidence>
<dbReference type="SMR" id="G4W7K3"/>
<evidence type="ECO:0000256" key="2">
    <source>
        <dbReference type="ARBA" id="ARBA00022448"/>
    </source>
</evidence>
<keyword evidence="4 8" id="KW-0067">ATP-binding</keyword>
<comment type="similarity">
    <text evidence="1">Belongs to the ABC transporter superfamily.</text>
</comment>
<evidence type="ECO:0000256" key="1">
    <source>
        <dbReference type="ARBA" id="ARBA00005417"/>
    </source>
</evidence>
<proteinExistence type="inferred from homology"/>
<evidence type="ECO:0000313" key="10">
    <source>
        <dbReference type="Proteomes" id="UP000025245"/>
    </source>
</evidence>
<organism evidence="7">
    <name type="scientific">Streptococcus iniae</name>
    <name type="common">Streptococcus shiloi</name>
    <dbReference type="NCBI Taxonomy" id="1346"/>
    <lineage>
        <taxon>Bacteria</taxon>
        <taxon>Bacillati</taxon>
        <taxon>Bacillota</taxon>
        <taxon>Bacilli</taxon>
        <taxon>Lactobacillales</taxon>
        <taxon>Streptococcaceae</taxon>
        <taxon>Streptococcus</taxon>
    </lineage>
</organism>
<dbReference type="KEGG" id="siz:SI82_07080"/>
<name>G4W7K3_STRIN</name>
<protein>
    <submittedName>
        <fullName evidence="8">Manganese ABC transporter ATP-binding protein</fullName>
    </submittedName>
    <submittedName>
        <fullName evidence="9">Metal ABC transporter ATP-binding protein</fullName>
    </submittedName>
    <submittedName>
        <fullName evidence="7">MtsB</fullName>
    </submittedName>
</protein>
<feature type="domain" description="ABC transporter" evidence="5">
    <location>
        <begin position="2"/>
        <end position="234"/>
    </location>
</feature>
<evidence type="ECO:0000313" key="6">
    <source>
        <dbReference type="EMBL" id="ADG63113.1"/>
    </source>
</evidence>
<dbReference type="GeneID" id="35766371"/>
<reference evidence="6" key="1">
    <citation type="submission" date="2009-06" db="EMBL/GenBank/DDBJ databases">
        <title>Identification and characterization of the heme-associated MtsB of Streptococcus iniae TBY-1.</title>
        <authorList>
            <person name="Zou L.L."/>
            <person name="Xie M.Q."/>
            <person name="Li A.X."/>
        </authorList>
    </citation>
    <scope>NUCLEOTIDE SEQUENCE</scope>
    <source>
        <strain evidence="6">TBY-1</strain>
    </source>
</reference>
<dbReference type="InterPro" id="IPR027417">
    <property type="entry name" value="P-loop_NTPase"/>
</dbReference>
<reference evidence="8 10" key="4">
    <citation type="journal article" date="2014" name="Genome Announc.">
        <title>Complete Genome Sequence of a Virulent Strain, Streptococcus iniae ISET0901, Isolated from Diseased Tilapia.</title>
        <authorList>
            <person name="Pridgeon J.W."/>
            <person name="Zhang D."/>
            <person name="Zhang L."/>
        </authorList>
    </citation>
    <scope>NUCLEOTIDE SEQUENCE [LARGE SCALE GENOMIC DNA]</scope>
    <source>
        <strain evidence="8 10">ISET0901</strain>
    </source>
</reference>
<dbReference type="PANTHER" id="PTHR42734">
    <property type="entry name" value="METAL TRANSPORT SYSTEM ATP-BINDING PROTEIN TM_0124-RELATED"/>
    <property type="match status" value="1"/>
</dbReference>
<keyword evidence="3" id="KW-0547">Nucleotide-binding</keyword>
<dbReference type="EMBL" id="GQ267067">
    <property type="protein sequence ID" value="ADG63113.1"/>
    <property type="molecule type" value="Genomic_DNA"/>
</dbReference>
<evidence type="ECO:0000259" key="5">
    <source>
        <dbReference type="PROSITE" id="PS50893"/>
    </source>
</evidence>
<evidence type="ECO:0000256" key="3">
    <source>
        <dbReference type="ARBA" id="ARBA00022741"/>
    </source>
</evidence>